<dbReference type="PROSITE" id="PS51480">
    <property type="entry name" value="DHAL"/>
    <property type="match status" value="1"/>
</dbReference>
<comment type="similarity">
    <text evidence="3">Belongs to the dihydroxyacetone kinase (DAK) family.</text>
</comment>
<dbReference type="PANTHER" id="PTHR28629">
    <property type="entry name" value="TRIOKINASE/FMN CYCLASE"/>
    <property type="match status" value="1"/>
</dbReference>
<feature type="domain" description="DhaK" evidence="14">
    <location>
        <begin position="9"/>
        <end position="351"/>
    </location>
</feature>
<dbReference type="AlphaFoldDB" id="A0AA38R3S6"/>
<evidence type="ECO:0000256" key="10">
    <source>
        <dbReference type="ARBA" id="ARBA00048898"/>
    </source>
</evidence>
<dbReference type="Gene3D" id="3.40.50.10440">
    <property type="entry name" value="Dihydroxyacetone kinase, domain 1"/>
    <property type="match status" value="1"/>
</dbReference>
<dbReference type="PROSITE" id="PS51481">
    <property type="entry name" value="DHAK"/>
    <property type="match status" value="1"/>
</dbReference>
<dbReference type="InterPro" id="IPR012734">
    <property type="entry name" value="DhaK_ATP"/>
</dbReference>
<evidence type="ECO:0000256" key="8">
    <source>
        <dbReference type="ARBA" id="ARBA00022840"/>
    </source>
</evidence>
<keyword evidence="8" id="KW-0067">ATP-binding</keyword>
<dbReference type="Proteomes" id="UP001174694">
    <property type="component" value="Unassembled WGS sequence"/>
</dbReference>
<dbReference type="PANTHER" id="PTHR28629:SF4">
    <property type="entry name" value="TRIOKINASE_FMN CYCLASE"/>
    <property type="match status" value="1"/>
</dbReference>
<dbReference type="EMBL" id="JANBVO010000060">
    <property type="protein sequence ID" value="KAJ9132154.1"/>
    <property type="molecule type" value="Genomic_DNA"/>
</dbReference>
<dbReference type="Gene3D" id="1.25.40.340">
    <property type="match status" value="1"/>
</dbReference>
<dbReference type="SUPFAM" id="SSF101473">
    <property type="entry name" value="DhaL-like"/>
    <property type="match status" value="1"/>
</dbReference>
<evidence type="ECO:0000256" key="9">
    <source>
        <dbReference type="ARBA" id="ARBA00047974"/>
    </source>
</evidence>
<evidence type="ECO:0000256" key="6">
    <source>
        <dbReference type="ARBA" id="ARBA00022777"/>
    </source>
</evidence>
<name>A0AA38R3S6_9PEZI</name>
<dbReference type="NCBIfam" id="TIGR02361">
    <property type="entry name" value="dak_ATP"/>
    <property type="match status" value="1"/>
</dbReference>
<evidence type="ECO:0000259" key="14">
    <source>
        <dbReference type="PROSITE" id="PS51481"/>
    </source>
</evidence>
<dbReference type="InterPro" id="IPR004006">
    <property type="entry name" value="DhaK_dom"/>
</dbReference>
<feature type="binding site" evidence="12">
    <location>
        <begin position="54"/>
        <end position="57"/>
    </location>
    <ligand>
        <name>substrate</name>
    </ligand>
</feature>
<dbReference type="FunFam" id="3.40.50.10440:FF:000001">
    <property type="entry name" value="Dihydroxyacetone kinase, DhaK subunit"/>
    <property type="match status" value="1"/>
</dbReference>
<proteinExistence type="inferred from homology"/>
<dbReference type="SUPFAM" id="SSF82549">
    <property type="entry name" value="DAK1/DegV-like"/>
    <property type="match status" value="1"/>
</dbReference>
<dbReference type="GO" id="GO:0050354">
    <property type="term" value="F:triokinase activity"/>
    <property type="evidence" value="ECO:0007669"/>
    <property type="project" value="UniProtKB-EC"/>
</dbReference>
<evidence type="ECO:0000256" key="3">
    <source>
        <dbReference type="ARBA" id="ARBA00008757"/>
    </source>
</evidence>
<evidence type="ECO:0000256" key="5">
    <source>
        <dbReference type="ARBA" id="ARBA00022741"/>
    </source>
</evidence>
<evidence type="ECO:0000256" key="1">
    <source>
        <dbReference type="ARBA" id="ARBA00003264"/>
    </source>
</evidence>
<evidence type="ECO:0000256" key="7">
    <source>
        <dbReference type="ARBA" id="ARBA00022798"/>
    </source>
</evidence>
<feature type="active site" description="Tele-hemiaminal-histidine intermediate" evidence="11">
    <location>
        <position position="220"/>
    </location>
</feature>
<reference evidence="15" key="1">
    <citation type="submission" date="2022-07" db="EMBL/GenBank/DDBJ databases">
        <title>Fungi with potential for degradation of polypropylene.</title>
        <authorList>
            <person name="Gostincar C."/>
        </authorList>
    </citation>
    <scope>NUCLEOTIDE SEQUENCE</scope>
    <source>
        <strain evidence="15">EXF-13308</strain>
    </source>
</reference>
<comment type="function">
    <text evidence="1">Catalyzes both the phosphorylation of dihydroxyacetone and of glyceraldehyde.</text>
</comment>
<dbReference type="Gene3D" id="3.30.1180.20">
    <property type="entry name" value="Dihydroxyacetone kinase, domain 2"/>
    <property type="match status" value="1"/>
</dbReference>
<comment type="pathway">
    <text evidence="2">Polyol metabolism; glycerol fermentation; glycerone phosphate from glycerol (oxidative route): step 2/2.</text>
</comment>
<comment type="catalytic activity">
    <reaction evidence="10">
        <text>dihydroxyacetone + ATP = dihydroxyacetone phosphate + ADP + H(+)</text>
        <dbReference type="Rhea" id="RHEA:15773"/>
        <dbReference type="ChEBI" id="CHEBI:15378"/>
        <dbReference type="ChEBI" id="CHEBI:16016"/>
        <dbReference type="ChEBI" id="CHEBI:30616"/>
        <dbReference type="ChEBI" id="CHEBI:57642"/>
        <dbReference type="ChEBI" id="CHEBI:456216"/>
        <dbReference type="EC" id="2.7.1.29"/>
    </reaction>
</comment>
<comment type="catalytic activity">
    <reaction evidence="9">
        <text>D-glyceraldehyde + ATP = D-glyceraldehyde 3-phosphate + ADP + H(+)</text>
        <dbReference type="Rhea" id="RHEA:13941"/>
        <dbReference type="ChEBI" id="CHEBI:15378"/>
        <dbReference type="ChEBI" id="CHEBI:17378"/>
        <dbReference type="ChEBI" id="CHEBI:30616"/>
        <dbReference type="ChEBI" id="CHEBI:59776"/>
        <dbReference type="ChEBI" id="CHEBI:456216"/>
        <dbReference type="EC" id="2.7.1.28"/>
    </reaction>
</comment>
<dbReference type="FunFam" id="3.30.1180.20:FF:000001">
    <property type="entry name" value="Dihydroxyacetone kinase 1"/>
    <property type="match status" value="1"/>
</dbReference>
<keyword evidence="7" id="KW-0319">Glycerol metabolism</keyword>
<evidence type="ECO:0000256" key="4">
    <source>
        <dbReference type="ARBA" id="ARBA00022679"/>
    </source>
</evidence>
<evidence type="ECO:0000313" key="16">
    <source>
        <dbReference type="Proteomes" id="UP001174694"/>
    </source>
</evidence>
<dbReference type="FunFam" id="1.25.40.340:FF:000001">
    <property type="entry name" value="Dihydroxyacetone kinase 1"/>
    <property type="match status" value="1"/>
</dbReference>
<protein>
    <submittedName>
        <fullName evidence="15">Dihydroxyacetone kinase</fullName>
    </submittedName>
</protein>
<comment type="caution">
    <text evidence="15">The sequence shown here is derived from an EMBL/GenBank/DDBJ whole genome shotgun (WGS) entry which is preliminary data.</text>
</comment>
<dbReference type="GO" id="GO:0005829">
    <property type="term" value="C:cytosol"/>
    <property type="evidence" value="ECO:0007669"/>
    <property type="project" value="TreeGrafter"/>
</dbReference>
<evidence type="ECO:0000256" key="2">
    <source>
        <dbReference type="ARBA" id="ARBA00004778"/>
    </source>
</evidence>
<dbReference type="SMART" id="SM01120">
    <property type="entry name" value="Dak2"/>
    <property type="match status" value="1"/>
</dbReference>
<evidence type="ECO:0000259" key="13">
    <source>
        <dbReference type="PROSITE" id="PS51480"/>
    </source>
</evidence>
<dbReference type="Pfam" id="PF02734">
    <property type="entry name" value="Dak2"/>
    <property type="match status" value="1"/>
</dbReference>
<evidence type="ECO:0000313" key="15">
    <source>
        <dbReference type="EMBL" id="KAJ9132154.1"/>
    </source>
</evidence>
<keyword evidence="5" id="KW-0547">Nucleotide-binding</keyword>
<sequence>MSKRHIFNSADGLVDKSLRGLISYNPSLGLNPANRVVFDSRHDKSKISIISGGGSGHEPAWSGYVGQNMLTASVAGDIFASPSTSQILAAIETVPSDTGVLLVVTNYTGDCLHFGLANEKALQLGHRCRMIICGDDVAVGRKHGRLVGRRGLAGQICVLKILGGAAGAGIDSLDNLYDLGSAVSGQIVSIAATLDHCHVPGRGDHSNLGPDEVEIGTGPHNEPGYKKLSPVPSSESLVQQLLSYLLDQSDPERAFARFGAGDEVVLLVNNFGGISYLEIGALVDEVLEQLHKDWAIEPIRVFTGVIESSLNAPAITLSLVNITAASKACSFSTEQIKTFLDAKTDTHWESMVGSQSRRTGRQLNITAVSPLVKNKAEIKFEQATRVDISLMRRMLLAACKAVIEAEPELTRWDTVMGDGDCGETLKTGALNILDRLESPEMTHCDSVLMVLQEIEAVVERKMGGTLGGILGIFLVALTNGVRSEAASGRASIASSLWGPALSSAIAHLEAYTKARVGDRTVMDVLIPFSEAMVLGDFNQAVAAAVKGAEITKTLRPKLGRATYVAAGFDGDRELPPDPGAWGVMVAIRGLQLGLQGS</sequence>
<keyword evidence="16" id="KW-1185">Reference proteome</keyword>
<evidence type="ECO:0000256" key="11">
    <source>
        <dbReference type="PIRSR" id="PIRSR612734-1"/>
    </source>
</evidence>
<dbReference type="GO" id="GO:0019563">
    <property type="term" value="P:glycerol catabolic process"/>
    <property type="evidence" value="ECO:0007669"/>
    <property type="project" value="TreeGrafter"/>
</dbReference>
<keyword evidence="6 15" id="KW-0418">Kinase</keyword>
<dbReference type="InterPro" id="IPR050861">
    <property type="entry name" value="Dihydroxyacetone_Kinase"/>
</dbReference>
<dbReference type="Pfam" id="PF02733">
    <property type="entry name" value="Dak1"/>
    <property type="match status" value="1"/>
</dbReference>
<dbReference type="GO" id="GO:0005524">
    <property type="term" value="F:ATP binding"/>
    <property type="evidence" value="ECO:0007669"/>
    <property type="project" value="UniProtKB-KW"/>
</dbReference>
<keyword evidence="4" id="KW-0808">Transferase</keyword>
<feature type="domain" description="DhaL" evidence="13">
    <location>
        <begin position="389"/>
        <end position="592"/>
    </location>
</feature>
<dbReference type="InterPro" id="IPR004007">
    <property type="entry name" value="DhaL_dom"/>
</dbReference>
<feature type="binding site" evidence="12">
    <location>
        <position position="110"/>
    </location>
    <ligand>
        <name>substrate</name>
    </ligand>
</feature>
<organism evidence="15 16">
    <name type="scientific">Pleurostoma richardsiae</name>
    <dbReference type="NCBI Taxonomy" id="41990"/>
    <lineage>
        <taxon>Eukaryota</taxon>
        <taxon>Fungi</taxon>
        <taxon>Dikarya</taxon>
        <taxon>Ascomycota</taxon>
        <taxon>Pezizomycotina</taxon>
        <taxon>Sordariomycetes</taxon>
        <taxon>Sordariomycetidae</taxon>
        <taxon>Calosphaeriales</taxon>
        <taxon>Pleurostomataceae</taxon>
        <taxon>Pleurostoma</taxon>
    </lineage>
</organism>
<evidence type="ECO:0000256" key="12">
    <source>
        <dbReference type="PIRSR" id="PIRSR612734-2"/>
    </source>
</evidence>
<accession>A0AA38R3S6</accession>
<dbReference type="InterPro" id="IPR036117">
    <property type="entry name" value="DhaL_dom_sf"/>
</dbReference>
<gene>
    <name evidence="15" type="ORF">NKR23_g11411</name>
</gene>
<dbReference type="GO" id="GO:0004371">
    <property type="term" value="F:glycerone kinase activity"/>
    <property type="evidence" value="ECO:0007669"/>
    <property type="project" value="UniProtKB-EC"/>
</dbReference>